<feature type="compositionally biased region" description="Basic and acidic residues" evidence="10">
    <location>
        <begin position="402"/>
        <end position="411"/>
    </location>
</feature>
<evidence type="ECO:0000256" key="9">
    <source>
        <dbReference type="HAMAP-Rule" id="MF_02044"/>
    </source>
</evidence>
<sequence>MRFAHISDSHLGCRQFGLLEREKDFYEVFNRTIDKIIEEDVDFVIHSGDLFDSNRPSTEALLTFQQALLRLNEAKIPVYAIAGNHDSILRKGSLPPQVLFKDIGLNIISPEHPVHQLGAVLICGVPFATSSQKNALVENYNILSKVADTAVKSILVSHQGISKWMPEDSYEIDLDDLPKNFDYYAMGHLHNFYVEDYGKGKLVYPGSMEINRTSELNDNFKEFGKGFCIVDLSEDIPTVERVTIDLARKFYNEIIEYDKLDERLSVIEEELKTLEVKPIVDITVRGGDFESADVYEKINEKIGNDVLSFRPTFKPDNVLIGENQLDGDKTLDPKTLLKQTVDKKFAREEVTKLSVDLLDTLSEKRMGEAKYISDEFYDEYYYHKDENEVSSESEYGGSELNVNEHNDDGTSHLESSAYDSVSDNSSSLDDYLNKNLDSKEEVSDKEKSKENQVKTKEVSLDNF</sequence>
<dbReference type="eggNOG" id="arCOG00397">
    <property type="taxonomic scope" value="Archaea"/>
</dbReference>
<dbReference type="KEGG" id="mru:mru_1105"/>
<comment type="cofactor">
    <cofactor evidence="9">
        <name>Mn(2+)</name>
        <dbReference type="ChEBI" id="CHEBI:29035"/>
    </cofactor>
    <text evidence="9">Binds 2 manganese ions per subunit.</text>
</comment>
<evidence type="ECO:0000256" key="8">
    <source>
        <dbReference type="ARBA" id="ARBA00023211"/>
    </source>
</evidence>
<dbReference type="PATRIC" id="fig|634498.28.peg.1107"/>
<feature type="binding site" evidence="9">
    <location>
        <position position="190"/>
    </location>
    <ligand>
        <name>Mn(2+)</name>
        <dbReference type="ChEBI" id="CHEBI:29035"/>
        <label>1</label>
    </ligand>
</feature>
<dbReference type="GO" id="GO:0008408">
    <property type="term" value="F:3'-5' exonuclease activity"/>
    <property type="evidence" value="ECO:0007669"/>
    <property type="project" value="UniProtKB-UniRule"/>
</dbReference>
<dbReference type="RefSeq" id="WP_012955906.1">
    <property type="nucleotide sequence ID" value="NC_013790.1"/>
</dbReference>
<accession>D3E345</accession>
<dbReference type="EMBL" id="CP001719">
    <property type="protein sequence ID" value="ADC46956.1"/>
    <property type="molecule type" value="Genomic_DNA"/>
</dbReference>
<feature type="binding site" evidence="9">
    <location>
        <position position="10"/>
    </location>
    <ligand>
        <name>Mn(2+)</name>
        <dbReference type="ChEBI" id="CHEBI:29035"/>
        <label>1</label>
    </ligand>
</feature>
<dbReference type="GeneID" id="8770757"/>
<feature type="binding site" evidence="9">
    <location>
        <position position="49"/>
    </location>
    <ligand>
        <name>Mn(2+)</name>
        <dbReference type="ChEBI" id="CHEBI:29035"/>
        <label>1</label>
    </ligand>
</feature>
<keyword evidence="3 9" id="KW-0255">Endonuclease</keyword>
<keyword evidence="13" id="KW-1185">Reference proteome</keyword>
<comment type="subunit">
    <text evidence="9">Homodimer. Forms a heterotetramer composed of two Mre11 subunits and two Rad50 subunits.</text>
</comment>
<feature type="compositionally biased region" description="Low complexity" evidence="10">
    <location>
        <begin position="415"/>
        <end position="435"/>
    </location>
</feature>
<proteinExistence type="inferred from homology"/>
<dbReference type="InterPro" id="IPR004843">
    <property type="entry name" value="Calcineurin-like_PHP"/>
</dbReference>
<keyword evidence="2 9" id="KW-0479">Metal-binding</keyword>
<keyword evidence="8 9" id="KW-0464">Manganese</keyword>
<dbReference type="InterPro" id="IPR029052">
    <property type="entry name" value="Metallo-depent_PP-like"/>
</dbReference>
<keyword evidence="5 9" id="KW-0378">Hydrolase</keyword>
<keyword evidence="1 9" id="KW-0540">Nuclease</keyword>
<evidence type="ECO:0000256" key="1">
    <source>
        <dbReference type="ARBA" id="ARBA00022722"/>
    </source>
</evidence>
<evidence type="ECO:0000256" key="2">
    <source>
        <dbReference type="ARBA" id="ARBA00022723"/>
    </source>
</evidence>
<evidence type="ECO:0000256" key="7">
    <source>
        <dbReference type="ARBA" id="ARBA00023204"/>
    </source>
</evidence>
<dbReference type="InterPro" id="IPR041796">
    <property type="entry name" value="Mre11_N"/>
</dbReference>
<evidence type="ECO:0000256" key="5">
    <source>
        <dbReference type="ARBA" id="ARBA00022801"/>
    </source>
</evidence>
<dbReference type="GO" id="GO:0030145">
    <property type="term" value="F:manganese ion binding"/>
    <property type="evidence" value="ECO:0007669"/>
    <property type="project" value="UniProtKB-UniRule"/>
</dbReference>
<dbReference type="Gene3D" id="3.60.21.10">
    <property type="match status" value="1"/>
</dbReference>
<gene>
    <name evidence="9 12" type="primary">mre11</name>
    <name evidence="12" type="ordered locus">mru_1105</name>
</gene>
<dbReference type="PANTHER" id="PTHR30337">
    <property type="entry name" value="COMPONENT OF ATP-DEPENDENT DSDNA EXONUCLEASE"/>
    <property type="match status" value="1"/>
</dbReference>
<feature type="binding site" evidence="9">
    <location>
        <position position="8"/>
    </location>
    <ligand>
        <name>Mn(2+)</name>
        <dbReference type="ChEBI" id="CHEBI:29035"/>
        <label>1</label>
    </ligand>
</feature>
<feature type="binding site" evidence="9">
    <location>
        <position position="188"/>
    </location>
    <ligand>
        <name>Mn(2+)</name>
        <dbReference type="ChEBI" id="CHEBI:29035"/>
        <label>2</label>
    </ligand>
</feature>
<evidence type="ECO:0000256" key="10">
    <source>
        <dbReference type="SAM" id="MobiDB-lite"/>
    </source>
</evidence>
<keyword evidence="4 9" id="KW-0227">DNA damage</keyword>
<dbReference type="STRING" id="634498.mru_1105"/>
<dbReference type="InterPro" id="IPR032885">
    <property type="entry name" value="Mre11_archaea-type"/>
</dbReference>
<evidence type="ECO:0000313" key="12">
    <source>
        <dbReference type="EMBL" id="ADC46956.1"/>
    </source>
</evidence>
<dbReference type="Pfam" id="PF00149">
    <property type="entry name" value="Metallophos"/>
    <property type="match status" value="1"/>
</dbReference>
<reference evidence="12 13" key="1">
    <citation type="journal article" date="2010" name="PLoS ONE">
        <title>The genome sequence of the rumen methanogen Methanobrevibacter ruminantium reveals new possibilities for controlling ruminant methane emissions.</title>
        <authorList>
            <person name="Leahy S.C."/>
            <person name="Kelly W.J."/>
            <person name="Altermann E."/>
            <person name="Ronimus R.S."/>
            <person name="Yeoman C.J."/>
            <person name="Pacheco D.M."/>
            <person name="Li D."/>
            <person name="Kong Z."/>
            <person name="McTavish S."/>
            <person name="Sang C."/>
            <person name="Lambie S.C."/>
            <person name="Janssen P.H."/>
            <person name="Dey D."/>
            <person name="Attwood G.T."/>
        </authorList>
    </citation>
    <scope>NUCLEOTIDE SEQUENCE [LARGE SCALE GENOMIC DNA]</scope>
    <source>
        <strain evidence="13">ATCC 35063 / DSM 1093 / JCM 13430 / OCM 146 / M1</strain>
    </source>
</reference>
<evidence type="ECO:0000259" key="11">
    <source>
        <dbReference type="Pfam" id="PF00149"/>
    </source>
</evidence>
<dbReference type="GO" id="GO:0004519">
    <property type="term" value="F:endonuclease activity"/>
    <property type="evidence" value="ECO:0007669"/>
    <property type="project" value="UniProtKB-UniRule"/>
</dbReference>
<comment type="activity regulation">
    <text evidence="9">Nuclease activity is regulated by Rad50.</text>
</comment>
<evidence type="ECO:0000256" key="6">
    <source>
        <dbReference type="ARBA" id="ARBA00022839"/>
    </source>
</evidence>
<dbReference type="EC" id="3.1.-.-" evidence="9"/>
<organism evidence="12 13">
    <name type="scientific">Methanobrevibacter ruminantium (strain ATCC 35063 / DSM 1093 / JCM 13430 / OCM 146 / M1)</name>
    <name type="common">Methanobacterium ruminantium</name>
    <dbReference type="NCBI Taxonomy" id="634498"/>
    <lineage>
        <taxon>Archaea</taxon>
        <taxon>Methanobacteriati</taxon>
        <taxon>Methanobacteriota</taxon>
        <taxon>Methanomada group</taxon>
        <taxon>Methanobacteria</taxon>
        <taxon>Methanobacteriales</taxon>
        <taxon>Methanobacteriaceae</taxon>
        <taxon>Methanobrevibacter</taxon>
    </lineage>
</organism>
<feature type="active site" description="Proton donor" evidence="9">
    <location>
        <position position="85"/>
    </location>
</feature>
<protein>
    <recommendedName>
        <fullName evidence="9">DNA double-strand break repair protein Mre11</fullName>
        <ecNumber evidence="9">3.1.-.-</ecNumber>
    </recommendedName>
</protein>
<evidence type="ECO:0000256" key="3">
    <source>
        <dbReference type="ARBA" id="ARBA00022759"/>
    </source>
</evidence>
<dbReference type="HOGENOM" id="CLU_026621_5_2_2"/>
<feature type="binding site" evidence="9">
    <location>
        <position position="49"/>
    </location>
    <ligand>
        <name>Mn(2+)</name>
        <dbReference type="ChEBI" id="CHEBI:29035"/>
        <label>2</label>
    </ligand>
</feature>
<feature type="region of interest" description="Disordered" evidence="10">
    <location>
        <begin position="388"/>
        <end position="463"/>
    </location>
</feature>
<dbReference type="GO" id="GO:0000403">
    <property type="term" value="F:Y-form DNA binding"/>
    <property type="evidence" value="ECO:0007669"/>
    <property type="project" value="UniProtKB-UniRule"/>
</dbReference>
<comment type="similarity">
    <text evidence="9">Belongs to the MRE11/RAD32 family.</text>
</comment>
<dbReference type="GO" id="GO:0045027">
    <property type="term" value="F:DNA end binding"/>
    <property type="evidence" value="ECO:0007669"/>
    <property type="project" value="UniProtKB-UniRule"/>
</dbReference>
<dbReference type="SUPFAM" id="SSF56300">
    <property type="entry name" value="Metallo-dependent phosphatases"/>
    <property type="match status" value="1"/>
</dbReference>
<comment type="function">
    <text evidence="9">Part of the Rad50/Mre11 complex, which is involved in the early steps of DNA double-strand break (DSB) repair. The complex may facilitate opening of the processed DNA ends to aid in the recruitment of HerA and NurA. Mre11 binds to DSB ends and has both double-stranded 3'-5' exonuclease activity and single-stranded endonuclease activity.</text>
</comment>
<feature type="compositionally biased region" description="Basic and acidic residues" evidence="10">
    <location>
        <begin position="436"/>
        <end position="463"/>
    </location>
</feature>
<feature type="compositionally biased region" description="Low complexity" evidence="10">
    <location>
        <begin position="390"/>
        <end position="399"/>
    </location>
</feature>
<dbReference type="PANTHER" id="PTHR30337:SF0">
    <property type="entry name" value="NUCLEASE SBCCD SUBUNIT D"/>
    <property type="match status" value="1"/>
</dbReference>
<dbReference type="GO" id="GO:0006302">
    <property type="term" value="P:double-strand break repair"/>
    <property type="evidence" value="ECO:0007669"/>
    <property type="project" value="UniProtKB-UniRule"/>
</dbReference>
<dbReference type="Proteomes" id="UP000008680">
    <property type="component" value="Chromosome"/>
</dbReference>
<dbReference type="CDD" id="cd00840">
    <property type="entry name" value="MPP_Mre11_N"/>
    <property type="match status" value="1"/>
</dbReference>
<evidence type="ECO:0000313" key="13">
    <source>
        <dbReference type="Proteomes" id="UP000008680"/>
    </source>
</evidence>
<feature type="binding site" evidence="9">
    <location>
        <position position="158"/>
    </location>
    <ligand>
        <name>Mn(2+)</name>
        <dbReference type="ChEBI" id="CHEBI:29035"/>
        <label>2</label>
    </ligand>
</feature>
<feature type="domain" description="Calcineurin-like phosphoesterase" evidence="11">
    <location>
        <begin position="1"/>
        <end position="191"/>
    </location>
</feature>
<name>D3E345_METRM</name>
<dbReference type="OrthoDB" id="11638at2157"/>
<evidence type="ECO:0000256" key="4">
    <source>
        <dbReference type="ARBA" id="ARBA00022763"/>
    </source>
</evidence>
<keyword evidence="6 9" id="KW-0269">Exonuclease</keyword>
<dbReference type="AlphaFoldDB" id="D3E345"/>
<feature type="binding site" evidence="9">
    <location>
        <position position="84"/>
    </location>
    <ligand>
        <name>Mn(2+)</name>
        <dbReference type="ChEBI" id="CHEBI:29035"/>
        <label>2</label>
    </ligand>
</feature>
<dbReference type="InterPro" id="IPR050535">
    <property type="entry name" value="DNA_Repair-Maintenance_Comp"/>
</dbReference>
<dbReference type="HAMAP" id="MF_02044">
    <property type="entry name" value="Mre11"/>
    <property type="match status" value="1"/>
</dbReference>
<keyword evidence="7 9" id="KW-0234">DNA repair</keyword>